<evidence type="ECO:0000256" key="6">
    <source>
        <dbReference type="ARBA" id="ARBA00023136"/>
    </source>
</evidence>
<keyword evidence="5" id="KW-0496">Mitochondrion</keyword>
<reference evidence="9" key="1">
    <citation type="submission" date="2015-02" db="EMBL/GenBank/DDBJ databases">
        <authorList>
            <person name="Gon?alves P."/>
        </authorList>
    </citation>
    <scope>NUCLEOTIDE SEQUENCE [LARGE SCALE GENOMIC DNA]</scope>
</reference>
<dbReference type="GO" id="GO:0097193">
    <property type="term" value="P:intrinsic apoptotic signaling pathway"/>
    <property type="evidence" value="ECO:0007669"/>
    <property type="project" value="InterPro"/>
</dbReference>
<dbReference type="EMBL" id="CENE01000004">
    <property type="protein sequence ID" value="CEQ39887.1"/>
    <property type="molecule type" value="Genomic_DNA"/>
</dbReference>
<keyword evidence="6" id="KW-0472">Membrane</keyword>
<protein>
    <submittedName>
        <fullName evidence="8">SPOSA6832_01471-mRNA-1:cds</fullName>
    </submittedName>
</protein>
<dbReference type="InterPro" id="IPR018796">
    <property type="entry name" value="COA8"/>
</dbReference>
<evidence type="ECO:0000256" key="1">
    <source>
        <dbReference type="ARBA" id="ARBA00004443"/>
    </source>
</evidence>
<dbReference type="PANTHER" id="PTHR31107:SF2">
    <property type="entry name" value="CYTOCHROME C OXIDASE ASSEMBLY FACTOR 8"/>
    <property type="match status" value="1"/>
</dbReference>
<comment type="subcellular location">
    <subcellularLocation>
        <location evidence="1">Mitochondrion inner membrane</location>
        <topology evidence="1">Peripheral membrane protein</topology>
        <orientation evidence="1">Matrix side</orientation>
    </subcellularLocation>
</comment>
<keyword evidence="4" id="KW-0809">Transit peptide</keyword>
<keyword evidence="9" id="KW-1185">Reference proteome</keyword>
<proteinExistence type="inferred from homology"/>
<comment type="similarity">
    <text evidence="2">Belongs to the COA8 family.</text>
</comment>
<feature type="region of interest" description="Disordered" evidence="7">
    <location>
        <begin position="1"/>
        <end position="43"/>
    </location>
</feature>
<feature type="compositionally biased region" description="Low complexity" evidence="7">
    <location>
        <begin position="20"/>
        <end position="31"/>
    </location>
</feature>
<evidence type="ECO:0000256" key="5">
    <source>
        <dbReference type="ARBA" id="ARBA00023128"/>
    </source>
</evidence>
<dbReference type="OrthoDB" id="6246201at2759"/>
<evidence type="ECO:0000313" key="9">
    <source>
        <dbReference type="Proteomes" id="UP000243876"/>
    </source>
</evidence>
<name>A0A0D6EIN4_SPOSA</name>
<gene>
    <name evidence="8" type="primary">SPOSA6832_01471</name>
</gene>
<organism evidence="8 9">
    <name type="scientific">Sporidiobolus salmonicolor</name>
    <name type="common">Yeast-like fungus</name>
    <name type="synonym">Sporobolomyces salmonicolor</name>
    <dbReference type="NCBI Taxonomy" id="5005"/>
    <lineage>
        <taxon>Eukaryota</taxon>
        <taxon>Fungi</taxon>
        <taxon>Dikarya</taxon>
        <taxon>Basidiomycota</taxon>
        <taxon>Pucciniomycotina</taxon>
        <taxon>Microbotryomycetes</taxon>
        <taxon>Sporidiobolales</taxon>
        <taxon>Sporidiobolaceae</taxon>
        <taxon>Sporobolomyces</taxon>
    </lineage>
</organism>
<feature type="non-terminal residue" evidence="8">
    <location>
        <position position="1"/>
    </location>
</feature>
<evidence type="ECO:0000256" key="2">
    <source>
        <dbReference type="ARBA" id="ARBA00005453"/>
    </source>
</evidence>
<dbReference type="PANTHER" id="PTHR31107">
    <property type="entry name" value="APOPTOGENIC PROTEIN 1, MITOCHONDRIAL"/>
    <property type="match status" value="1"/>
</dbReference>
<dbReference type="GO" id="GO:0005743">
    <property type="term" value="C:mitochondrial inner membrane"/>
    <property type="evidence" value="ECO:0007669"/>
    <property type="project" value="UniProtKB-SubCell"/>
</dbReference>
<evidence type="ECO:0000256" key="3">
    <source>
        <dbReference type="ARBA" id="ARBA00022792"/>
    </source>
</evidence>
<dbReference type="AlphaFoldDB" id="A0A0D6EIN4"/>
<dbReference type="Pfam" id="PF10231">
    <property type="entry name" value="COA8"/>
    <property type="match status" value="1"/>
</dbReference>
<accession>A0A0D6EIN4</accession>
<dbReference type="Proteomes" id="UP000243876">
    <property type="component" value="Unassembled WGS sequence"/>
</dbReference>
<evidence type="ECO:0000313" key="8">
    <source>
        <dbReference type="EMBL" id="CEQ39887.1"/>
    </source>
</evidence>
<feature type="compositionally biased region" description="Low complexity" evidence="7">
    <location>
        <begin position="65"/>
        <end position="105"/>
    </location>
</feature>
<keyword evidence="3" id="KW-0999">Mitochondrion inner membrane</keyword>
<feature type="region of interest" description="Disordered" evidence="7">
    <location>
        <begin position="65"/>
        <end position="106"/>
    </location>
</feature>
<sequence length="230" mass="26342">MNPVRPLQSASRTPRRRLRPTPLSRDPSLPSAHPPSRDLIGPPCPLSNLRPVYYAPLFPSLHSPSSWSASPPSSSPARTTSHPYSLSEFASTSLSSSRDPAQQRLQRLKHQLHAQDLEWRLTRYRLDAFNQAFWARMNTAFLRARDEYLSRGSDGAEWSDGTGTAAQQMTEDVDLAPFYKEHLERTKKEYASYNWELWRMQAGLLWPAVKAAGRRWRWKAEVWRAGGEKL</sequence>
<evidence type="ECO:0000256" key="7">
    <source>
        <dbReference type="SAM" id="MobiDB-lite"/>
    </source>
</evidence>
<evidence type="ECO:0000256" key="4">
    <source>
        <dbReference type="ARBA" id="ARBA00022946"/>
    </source>
</evidence>